<dbReference type="Pfam" id="PF13365">
    <property type="entry name" value="Trypsin_2"/>
    <property type="match status" value="1"/>
</dbReference>
<sequence length="438" mass="46340">MPPVEIRQPLVMPATAAARPSYLARIQRRYEQGNQPIGELQNGLFCSRKSDIYWTAKGSEALLPTGVMLARFRSELQKHGYPLPGPKEAPLFQEKPDDATPSQAEQSLQVGVIVAQVLTNLCLKGNASWTGEAYLRLEWQVFAPDQRKVIFKTVSEGVFQSRQASLEGAAPPIVAEAFSVGVRNLLADPAFALALQTPYDRAAAAANASILPPSQPAAPGAGAGGAVNKPVPGLAVSIDNLPAAQPGGEMSKVIGQLRQGVVTVLTEGRSGTGFYIGQSGWLLSNQHVVGTARSVRVRLPGGRELPAEVLRVDAARDVALLKTEPPGVRPLPLRLDEPGLGEDVYALGSPLGDTFNTTLTRGILSGVRLLNGQEFLQSDVAILPGSSGGPLLDRSGQVVGITVAGLGARGMAGMNFFIPLASAVERLNLQLQQRPPKR</sequence>
<dbReference type="InterPro" id="IPR001940">
    <property type="entry name" value="Peptidase_S1C"/>
</dbReference>
<dbReference type="PANTHER" id="PTHR43019:SF23">
    <property type="entry name" value="PROTEASE DO-LIKE 5, CHLOROPLASTIC"/>
    <property type="match status" value="1"/>
</dbReference>
<accession>D8J1Q0</accession>
<proteinExistence type="predicted"/>
<dbReference type="GO" id="GO:0006508">
    <property type="term" value="P:proteolysis"/>
    <property type="evidence" value="ECO:0007669"/>
    <property type="project" value="InterPro"/>
</dbReference>
<organism evidence="1 2">
    <name type="scientific">Herbaspirillum seropedicae (strain SmR1)</name>
    <dbReference type="NCBI Taxonomy" id="757424"/>
    <lineage>
        <taxon>Bacteria</taxon>
        <taxon>Pseudomonadati</taxon>
        <taxon>Pseudomonadota</taxon>
        <taxon>Betaproteobacteria</taxon>
        <taxon>Burkholderiales</taxon>
        <taxon>Oxalobacteraceae</taxon>
        <taxon>Herbaspirillum</taxon>
    </lineage>
</organism>
<dbReference type="Proteomes" id="UP000000329">
    <property type="component" value="Chromosome"/>
</dbReference>
<evidence type="ECO:0000313" key="1">
    <source>
        <dbReference type="EMBL" id="ADJ62671.1"/>
    </source>
</evidence>
<dbReference type="PRINTS" id="PR00834">
    <property type="entry name" value="PROTEASES2C"/>
</dbReference>
<gene>
    <name evidence="1" type="ordered locus">Hsero_1154</name>
</gene>
<name>D8J1Q0_HERSS</name>
<evidence type="ECO:0000313" key="2">
    <source>
        <dbReference type="Proteomes" id="UP000000329"/>
    </source>
</evidence>
<reference evidence="1 2" key="1">
    <citation type="submission" date="2010-04" db="EMBL/GenBank/DDBJ databases">
        <title>The genome of Herbaspirillum seropedicae SmR1, an endophytic, nitrogen-fixing, plant-growth promoting beta-Proteobacteria.</title>
        <authorList>
            <person name="Pedrosa F.O."/>
            <person name="Monteiro R.A."/>
            <person name="Wassem R."/>
            <person name="Cruz L.M."/>
            <person name="Ayub R.A."/>
            <person name="Colauto N.B."/>
            <person name="Fernandez M.A."/>
            <person name="Fungaro M.H.P."/>
            <person name="Grisard E.C."/>
            <person name="Hungria M."/>
            <person name="Madeira H.M.F."/>
            <person name="Nodari R.O."/>
            <person name="Osaku C.A."/>
            <person name="Petzl-Erler M.L."/>
            <person name="Terenzi H."/>
            <person name="Vieira L.G.E."/>
            <person name="Almeida M.I.M."/>
            <person name="Alves L.R."/>
            <person name="Arantes O.M.N."/>
            <person name="Balsanelli E."/>
            <person name="Barcellos F.G."/>
            <person name="Baura V.A."/>
            <person name="Binde D.R."/>
            <person name="Campo R.J."/>
            <person name="Chubatsu L.S."/>
            <person name="Chueire L.M.O."/>
            <person name="Ciferri R.R."/>
            <person name="Correa L.C."/>
            <person name="da Conceicao Silva J.L."/>
            <person name="Dabul A.N.G."/>
            <person name="Dambros B.P."/>
            <person name="Faoro H."/>
            <person name="Favetti A."/>
            <person name="Friedermann G."/>
            <person name="Furlaneto M.C."/>
            <person name="Gasques L.S."/>
            <person name="Gimenes C.C.T."/>
            <person name="Gioppo N.M.R."/>
            <person name="Glienke-Blanco C."/>
            <person name="Godoy L.P."/>
            <person name="Guerra M.P."/>
            <person name="Karp S."/>
            <person name="Kava-Cordeiro V."/>
            <person name="Margarido V.P."/>
            <person name="Mathioni S.M."/>
            <person name="Menck-Soares M.A."/>
            <person name="Murace N.K."/>
            <person name="Nicolas M.F."/>
            <person name="Oliveira C.E.C."/>
            <person name="Pagnan N.A.B."/>
            <person name="Pamphile J.A."/>
            <person name="Patussi E.V."/>
            <person name="Pereira L.F.P."/>
            <person name="Pereira-Ferrari L."/>
            <person name="Pinto F.G.S."/>
            <person name="Precoma C."/>
            <person name="Prioli A.J."/>
            <person name="Prioli S.M.A.P."/>
            <person name="Raittz R.T."/>
            <person name="Ramos H.J.O."/>
            <person name="Ribeiro E.M.S.F."/>
            <person name="Rigo L.U."/>
            <person name="Rocha C.L.M.S.C."/>
            <person name="Rocha S.N."/>
            <person name="Santos K."/>
            <person name="Satori D."/>
            <person name="Silva A.G."/>
            <person name="Simao R.C.G."/>
            <person name="Soares M.A.M."/>
            <person name="Souza E.M."/>
            <person name="Steffens M.B.R."/>
            <person name="Steindel M."/>
            <person name="Tadra-Sfeir M.Z."/>
            <person name="Takahashi E.K."/>
            <person name="Torres R.A."/>
            <person name="Valle J.S."/>
            <person name="Vernal J.I."/>
            <person name="Vilas-Boas L.A."/>
            <person name="Watanabe M.A.E."/>
            <person name="Weiss V.A."/>
            <person name="Yates M.A."/>
            <person name="Souza E.M."/>
        </authorList>
    </citation>
    <scope>NUCLEOTIDE SEQUENCE [LARGE SCALE GENOMIC DNA]</scope>
    <source>
        <strain evidence="1 2">SmR1</strain>
    </source>
</reference>
<dbReference type="InterPro" id="IPR009003">
    <property type="entry name" value="Peptidase_S1_PA"/>
</dbReference>
<protein>
    <submittedName>
        <fullName evidence="1">Serine proteinase protein</fullName>
    </submittedName>
</protein>
<dbReference type="eggNOG" id="COG0265">
    <property type="taxonomic scope" value="Bacteria"/>
</dbReference>
<dbReference type="EMBL" id="CP002039">
    <property type="protein sequence ID" value="ADJ62671.1"/>
    <property type="molecule type" value="Genomic_DNA"/>
</dbReference>
<keyword evidence="2" id="KW-1185">Reference proteome</keyword>
<dbReference type="KEGG" id="hse:Hsero_1154"/>
<dbReference type="PANTHER" id="PTHR43019">
    <property type="entry name" value="SERINE ENDOPROTEASE DEGS"/>
    <property type="match status" value="1"/>
</dbReference>
<dbReference type="SUPFAM" id="SSF50494">
    <property type="entry name" value="Trypsin-like serine proteases"/>
    <property type="match status" value="1"/>
</dbReference>
<dbReference type="GO" id="GO:0004252">
    <property type="term" value="F:serine-type endopeptidase activity"/>
    <property type="evidence" value="ECO:0007669"/>
    <property type="project" value="InterPro"/>
</dbReference>
<dbReference type="HOGENOM" id="CLU_625257_0_0_4"/>
<dbReference type="STRING" id="757424.Hsero_1154"/>
<dbReference type="Gene3D" id="2.40.10.120">
    <property type="match status" value="1"/>
</dbReference>
<dbReference type="AlphaFoldDB" id="D8J1Q0"/>